<dbReference type="OrthoDB" id="1304232at2759"/>
<name>A0A1S3X6P2_TOBAC</name>
<protein>
    <submittedName>
        <fullName evidence="1">Uncharacterized mitochondrial protein AtMg00810-like</fullName>
    </submittedName>
</protein>
<proteinExistence type="predicted"/>
<dbReference type="PaxDb" id="4097-A0A1S3X6P2"/>
<dbReference type="STRING" id="4097.A0A1S3X6P2"/>
<dbReference type="OMA" id="YLQHIRI"/>
<organism evidence="1">
    <name type="scientific">Nicotiana tabacum</name>
    <name type="common">Common tobacco</name>
    <dbReference type="NCBI Taxonomy" id="4097"/>
    <lineage>
        <taxon>Eukaryota</taxon>
        <taxon>Viridiplantae</taxon>
        <taxon>Streptophyta</taxon>
        <taxon>Embryophyta</taxon>
        <taxon>Tracheophyta</taxon>
        <taxon>Spermatophyta</taxon>
        <taxon>Magnoliopsida</taxon>
        <taxon>eudicotyledons</taxon>
        <taxon>Gunneridae</taxon>
        <taxon>Pentapetalae</taxon>
        <taxon>asterids</taxon>
        <taxon>lamiids</taxon>
        <taxon>Solanales</taxon>
        <taxon>Solanaceae</taxon>
        <taxon>Nicotianoideae</taxon>
        <taxon>Nicotianeae</taxon>
        <taxon>Nicotiana</taxon>
    </lineage>
</organism>
<accession>A0A1S3X6P2</accession>
<dbReference type="RefSeq" id="XP_016435655.1">
    <property type="nucleotide sequence ID" value="XM_016580169.1"/>
</dbReference>
<dbReference type="PANTHER" id="PTHR11439:SF455">
    <property type="entry name" value="RLK (RECEPTOR-LIKE PROTEIN KINASE) 8, PUTATIVE-RELATED"/>
    <property type="match status" value="1"/>
</dbReference>
<sequence>MLDAKGASIPLSSLSDLSLNEVSAPTDAKEYRRAIGAIQYLSPTHPAICFAINKLAQFMHSPIVNHWQAVKRLLRYLKHTISYGLHFKKSSSLSLTTFSRRRLATGLAAMTITCPYQPT</sequence>
<dbReference type="AlphaFoldDB" id="A0A1S3X6P2"/>
<evidence type="ECO:0000313" key="1">
    <source>
        <dbReference type="RefSeq" id="XP_016435655.1"/>
    </source>
</evidence>
<reference evidence="1" key="1">
    <citation type="submission" date="2025-08" db="UniProtKB">
        <authorList>
            <consortium name="RefSeq"/>
        </authorList>
    </citation>
    <scope>IDENTIFICATION</scope>
</reference>
<dbReference type="PANTHER" id="PTHR11439">
    <property type="entry name" value="GAG-POL-RELATED RETROTRANSPOSON"/>
    <property type="match status" value="1"/>
</dbReference>
<gene>
    <name evidence="1" type="primary">LOC107761880</name>
</gene>
<dbReference type="KEGG" id="nta:107761880"/>